<dbReference type="Pfam" id="PF04246">
    <property type="entry name" value="RseC_MucC"/>
    <property type="match status" value="1"/>
</dbReference>
<dbReference type="Proteomes" id="UP000601990">
    <property type="component" value="Unassembled WGS sequence"/>
</dbReference>
<feature type="transmembrane region" description="Helical" evidence="1">
    <location>
        <begin position="79"/>
        <end position="102"/>
    </location>
</feature>
<keyword evidence="1" id="KW-1133">Transmembrane helix</keyword>
<feature type="transmembrane region" description="Helical" evidence="1">
    <location>
        <begin position="108"/>
        <end position="129"/>
    </location>
</feature>
<dbReference type="PANTHER" id="PTHR35867:SF1">
    <property type="entry name" value="PROTEIN RSEC"/>
    <property type="match status" value="1"/>
</dbReference>
<name>A0ABX1N4U2_9RHOO</name>
<reference evidence="2" key="1">
    <citation type="submission" date="2019-12" db="EMBL/GenBank/DDBJ databases">
        <title>Comparative genomics gives insights into the taxonomy of the Azoarcus-Aromatoleum group and reveals separate origins of nif in the plant-associated Azoarcus and non-plant-associated Aromatoleum sub-groups.</title>
        <authorList>
            <person name="Lafos M."/>
            <person name="Maluk M."/>
            <person name="Batista M."/>
            <person name="Junghare M."/>
            <person name="Carmona M."/>
            <person name="Faoro H."/>
            <person name="Cruz L.M."/>
            <person name="Battistoni F."/>
            <person name="De Souza E."/>
            <person name="Pedrosa F."/>
            <person name="Chen W.-M."/>
            <person name="Poole P.S."/>
            <person name="Dixon R.A."/>
            <person name="James E.K."/>
        </authorList>
    </citation>
    <scope>NUCLEOTIDE SEQUENCE</scope>
    <source>
        <strain evidence="2">U120</strain>
    </source>
</reference>
<evidence type="ECO:0000313" key="2">
    <source>
        <dbReference type="EMBL" id="NMF94266.1"/>
    </source>
</evidence>
<protein>
    <submittedName>
        <fullName evidence="2">Fis family transcriptional regulator</fullName>
    </submittedName>
</protein>
<accession>A0ABX1N4U2</accession>
<dbReference type="RefSeq" id="WP_169199495.1">
    <property type="nucleotide sequence ID" value="NZ_WTVH02000009.1"/>
</dbReference>
<evidence type="ECO:0000256" key="1">
    <source>
        <dbReference type="SAM" id="Phobius"/>
    </source>
</evidence>
<dbReference type="PIRSF" id="PIRSF004923">
    <property type="entry name" value="RseC"/>
    <property type="match status" value="1"/>
</dbReference>
<dbReference type="InterPro" id="IPR007359">
    <property type="entry name" value="SigmaE_reg_RseC_MucC"/>
</dbReference>
<dbReference type="InterPro" id="IPR026268">
    <property type="entry name" value="RseC"/>
</dbReference>
<proteinExistence type="predicted"/>
<keyword evidence="3" id="KW-1185">Reference proteome</keyword>
<dbReference type="PANTHER" id="PTHR35867">
    <property type="entry name" value="PROTEIN RSEC"/>
    <property type="match status" value="1"/>
</dbReference>
<dbReference type="EMBL" id="WTVH01000026">
    <property type="protein sequence ID" value="NMF94266.1"/>
    <property type="molecule type" value="Genomic_DNA"/>
</dbReference>
<sequence>MIEARAVVTRAESGEAWVRIEDRAGGCGRCDEPGGCRSTGLAYALKAPDKVFKVPNRIGAEAGDAVRLRIDDAAPLRGALLGYGLGVVLLIAGAALGTGLAAEGQGDLFALIGGVGGLVAAVGLNRFVLRSARLRQAFDVEMVQEPASCGHPTGTAS</sequence>
<evidence type="ECO:0000313" key="3">
    <source>
        <dbReference type="Proteomes" id="UP000601990"/>
    </source>
</evidence>
<keyword evidence="1" id="KW-0472">Membrane</keyword>
<keyword evidence="1" id="KW-0812">Transmembrane</keyword>
<organism evidence="2 3">
    <name type="scientific">Aromatoleum buckelii</name>
    <dbReference type="NCBI Taxonomy" id="200254"/>
    <lineage>
        <taxon>Bacteria</taxon>
        <taxon>Pseudomonadati</taxon>
        <taxon>Pseudomonadota</taxon>
        <taxon>Betaproteobacteria</taxon>
        <taxon>Rhodocyclales</taxon>
        <taxon>Rhodocyclaceae</taxon>
        <taxon>Aromatoleum</taxon>
    </lineage>
</organism>
<comment type="caution">
    <text evidence="2">The sequence shown here is derived from an EMBL/GenBank/DDBJ whole genome shotgun (WGS) entry which is preliminary data.</text>
</comment>
<gene>
    <name evidence="2" type="ORF">GO608_13105</name>
</gene>